<dbReference type="EMBL" id="LIXZ01000003">
    <property type="protein sequence ID" value="KPL60610.1"/>
    <property type="molecule type" value="Genomic_DNA"/>
</dbReference>
<dbReference type="InterPro" id="IPR029045">
    <property type="entry name" value="ClpP/crotonase-like_dom_sf"/>
</dbReference>
<dbReference type="InterPro" id="IPR018376">
    <property type="entry name" value="Enoyl-CoA_hyd/isom_CS"/>
</dbReference>
<dbReference type="RefSeq" id="WP_060671522.1">
    <property type="nucleotide sequence ID" value="NZ_LIXZ01000003.1"/>
</dbReference>
<reference evidence="4 5" key="1">
    <citation type="submission" date="2015-08" db="EMBL/GenBank/DDBJ databases">
        <title>Draft Genome Sequence of Bacillus vietnamensis UCD-SED5.</title>
        <authorList>
            <person name="Lee R.D."/>
            <person name="Jospin G."/>
            <person name="Lang J.M."/>
            <person name="Coil D.A."/>
            <person name="Eisen J.A."/>
        </authorList>
    </citation>
    <scope>NUCLEOTIDE SEQUENCE [LARGE SCALE GENOMIC DNA]</scope>
    <source>
        <strain evidence="4 5">UCD-SED5</strain>
    </source>
</reference>
<dbReference type="FunFam" id="1.10.12.10:FF:000001">
    <property type="entry name" value="Probable enoyl-CoA hydratase, mitochondrial"/>
    <property type="match status" value="1"/>
</dbReference>
<dbReference type="InterPro" id="IPR014748">
    <property type="entry name" value="Enoyl-CoA_hydra_C"/>
</dbReference>
<dbReference type="PANTHER" id="PTHR11941">
    <property type="entry name" value="ENOYL-COA HYDRATASE-RELATED"/>
    <property type="match status" value="1"/>
</dbReference>
<dbReference type="Gene3D" id="3.90.226.10">
    <property type="entry name" value="2-enoyl-CoA Hydratase, Chain A, domain 1"/>
    <property type="match status" value="1"/>
</dbReference>
<dbReference type="PATRIC" id="fig|218284.4.peg.2260"/>
<evidence type="ECO:0000313" key="4">
    <source>
        <dbReference type="EMBL" id="KPL60610.1"/>
    </source>
</evidence>
<dbReference type="PANTHER" id="PTHR11941:SF54">
    <property type="entry name" value="ENOYL-COA HYDRATASE, MITOCHONDRIAL"/>
    <property type="match status" value="1"/>
</dbReference>
<proteinExistence type="inferred from homology"/>
<dbReference type="FunFam" id="3.90.226.10:FF:000009">
    <property type="entry name" value="Carnitinyl-CoA dehydratase"/>
    <property type="match status" value="1"/>
</dbReference>
<dbReference type="SUPFAM" id="SSF52096">
    <property type="entry name" value="ClpP/crotonase"/>
    <property type="match status" value="1"/>
</dbReference>
<accession>A0A0N8GH87</accession>
<dbReference type="Gene3D" id="1.10.12.10">
    <property type="entry name" value="Lyase 2-enoyl-coa Hydratase, Chain A, domain 2"/>
    <property type="match status" value="1"/>
</dbReference>
<dbReference type="Pfam" id="PF00378">
    <property type="entry name" value="ECH_1"/>
    <property type="match status" value="1"/>
</dbReference>
<dbReference type="PROSITE" id="PS00166">
    <property type="entry name" value="ENOYL_COA_HYDRATASE"/>
    <property type="match status" value="1"/>
</dbReference>
<evidence type="ECO:0000313" key="5">
    <source>
        <dbReference type="Proteomes" id="UP000050398"/>
    </source>
</evidence>
<evidence type="ECO:0000256" key="1">
    <source>
        <dbReference type="ARBA" id="ARBA00005254"/>
    </source>
</evidence>
<dbReference type="CDD" id="cd06558">
    <property type="entry name" value="crotonase-like"/>
    <property type="match status" value="1"/>
</dbReference>
<dbReference type="GO" id="GO:0004300">
    <property type="term" value="F:enoyl-CoA hydratase activity"/>
    <property type="evidence" value="ECO:0007669"/>
    <property type="project" value="UniProtKB-EC"/>
</dbReference>
<gene>
    <name evidence="4" type="ORF">AM506_05705</name>
</gene>
<comment type="caution">
    <text evidence="4">The sequence shown here is derived from an EMBL/GenBank/DDBJ whole genome shotgun (WGS) entry which is preliminary data.</text>
</comment>
<dbReference type="AlphaFoldDB" id="A0A0N8GH87"/>
<organism evidence="4 5">
    <name type="scientific">Rossellomorea vietnamensis</name>
    <dbReference type="NCBI Taxonomy" id="218284"/>
    <lineage>
        <taxon>Bacteria</taxon>
        <taxon>Bacillati</taxon>
        <taxon>Bacillota</taxon>
        <taxon>Bacilli</taxon>
        <taxon>Bacillales</taxon>
        <taxon>Bacillaceae</taxon>
        <taxon>Rossellomorea</taxon>
    </lineage>
</organism>
<dbReference type="eggNOG" id="COG1024">
    <property type="taxonomic scope" value="Bacteria"/>
</dbReference>
<name>A0A0N8GH87_9BACI</name>
<dbReference type="GO" id="GO:0006635">
    <property type="term" value="P:fatty acid beta-oxidation"/>
    <property type="evidence" value="ECO:0007669"/>
    <property type="project" value="TreeGrafter"/>
</dbReference>
<sequence>MNKEYEYIVVSERDGLGFIELNRPKVLNAINRHMVSELVHAFEAFDRNDNVKVMVLSGRGRAFAAGADIDEMAEDGAIDLELLNQFTEWDRLAWIKKPIIGAVQGFALGGGFELALCCDLLFAAEEASFGFPEVNLGVMPGAGGTQRLTKLIGKSRAMEWLLSGDMFTASQALEWGVIIRTIPRELLIEETEKFARKLAAKPPLSLRLIKESVHKAVDSSIYEGMQYERKNFYLLFASEDQKEGMKAFVEKRKPDFKGK</sequence>
<dbReference type="Proteomes" id="UP000050398">
    <property type="component" value="Unassembled WGS sequence"/>
</dbReference>
<comment type="similarity">
    <text evidence="1 3">Belongs to the enoyl-CoA hydratase/isomerase family.</text>
</comment>
<dbReference type="InterPro" id="IPR001753">
    <property type="entry name" value="Enoyl-CoA_hydra/iso"/>
</dbReference>
<dbReference type="EC" id="4.2.1.17" evidence="4"/>
<protein>
    <submittedName>
        <fullName evidence="4">Enoyl-CoA hydratase</fullName>
        <ecNumber evidence="4">4.2.1.17</ecNumber>
    </submittedName>
</protein>
<evidence type="ECO:0000256" key="2">
    <source>
        <dbReference type="ARBA" id="ARBA00023239"/>
    </source>
</evidence>
<keyword evidence="2 4" id="KW-0456">Lyase</keyword>
<evidence type="ECO:0000256" key="3">
    <source>
        <dbReference type="RuleBase" id="RU003707"/>
    </source>
</evidence>
<dbReference type="OrthoDB" id="9775794at2"/>